<dbReference type="AlphaFoldDB" id="A0A173R404"/>
<gene>
    <name evidence="1" type="ORF">ERS852429_00232</name>
</gene>
<proteinExistence type="predicted"/>
<accession>A0A173R404</accession>
<dbReference type="RefSeq" id="WP_009274971.1">
    <property type="nucleotide sequence ID" value="NZ_CAXSUO010000015.1"/>
</dbReference>
<protein>
    <submittedName>
        <fullName evidence="1">Uncharacterized protein</fullName>
    </submittedName>
</protein>
<sequence length="73" mass="8526">MAREGGNERSSFPLFLVARLVSELHETMYNIQNFGLVVLLFTFNYENKRARNDILDSAKLEGRLEGEEKRMIF</sequence>
<dbReference type="Proteomes" id="UP000095591">
    <property type="component" value="Unassembled WGS sequence"/>
</dbReference>
<organism evidence="1 2">
    <name type="scientific">Parabacteroides distasonis</name>
    <dbReference type="NCBI Taxonomy" id="823"/>
    <lineage>
        <taxon>Bacteria</taxon>
        <taxon>Pseudomonadati</taxon>
        <taxon>Bacteroidota</taxon>
        <taxon>Bacteroidia</taxon>
        <taxon>Bacteroidales</taxon>
        <taxon>Tannerellaceae</taxon>
        <taxon>Parabacteroides</taxon>
    </lineage>
</organism>
<name>A0A173R404_PARDI</name>
<evidence type="ECO:0000313" key="2">
    <source>
        <dbReference type="Proteomes" id="UP000095591"/>
    </source>
</evidence>
<reference evidence="1 2" key="1">
    <citation type="submission" date="2015-09" db="EMBL/GenBank/DDBJ databases">
        <authorList>
            <consortium name="Pathogen Informatics"/>
        </authorList>
    </citation>
    <scope>NUCLEOTIDE SEQUENCE [LARGE SCALE GENOMIC DNA]</scope>
    <source>
        <strain evidence="1 2">2789STDY5608872</strain>
    </source>
</reference>
<evidence type="ECO:0000313" key="1">
    <source>
        <dbReference type="EMBL" id="CUM72650.1"/>
    </source>
</evidence>
<dbReference type="EMBL" id="CYXP01000001">
    <property type="protein sequence ID" value="CUM72650.1"/>
    <property type="molecule type" value="Genomic_DNA"/>
</dbReference>